<dbReference type="KEGG" id="pory:EJA05_21445"/>
<evidence type="ECO:0000313" key="4">
    <source>
        <dbReference type="Proteomes" id="UP000268230"/>
    </source>
</evidence>
<reference evidence="3 4" key="1">
    <citation type="submission" date="2018-12" db="EMBL/GenBank/DDBJ databases">
        <authorList>
            <person name="Li S."/>
            <person name="Yang R."/>
            <person name="Chen G."/>
            <person name="Zou L."/>
            <person name="Zhang C."/>
            <person name="Chen Y."/>
            <person name="Liu Z."/>
            <person name="Li Y."/>
            <person name="Yan Y."/>
            <person name="Huang M."/>
            <person name="Chen T."/>
        </authorList>
    </citation>
    <scope>NUCLEOTIDE SEQUENCE [LARGE SCALE GENOMIC DNA]</scope>
    <source>
        <strain evidence="3 4">1257</strain>
    </source>
</reference>
<name>A0A3Q8U3Z3_9PSED</name>
<sequence>MASMRNLRSITIIFGIAVIALLGAYWQIAKSSNARSADETWYFGPSGARWVITEYADLECPYCRAYTPQLKQWVSKQGEVKLAWHHFPLDSHGTAAHLEARLVQCAGYLGGASAFWQAIDQVLLNTRGNGQGLTEELQLLDVSSEALSSCTRTNMDIAAAVHRQQAVAKSRGIAGTPTLEITDSLTGHTVRLEGPVDSAALLSVIDALAAQPAQEKAESSR</sequence>
<dbReference type="Proteomes" id="UP000268230">
    <property type="component" value="Chromosome"/>
</dbReference>
<accession>A0A3Q8U3Z3</accession>
<dbReference type="PANTHER" id="PTHR35272:SF3">
    <property type="entry name" value="THIOL:DISULFIDE INTERCHANGE PROTEIN DSBC"/>
    <property type="match status" value="1"/>
</dbReference>
<dbReference type="InterPro" id="IPR051470">
    <property type="entry name" value="Thiol:disulfide_interchange"/>
</dbReference>
<keyword evidence="1" id="KW-0472">Membrane</keyword>
<feature type="domain" description="Thioredoxin-like fold" evidence="2">
    <location>
        <begin position="39"/>
        <end position="193"/>
    </location>
</feature>
<protein>
    <submittedName>
        <fullName evidence="3">Disulfide bond formation protein DsbA</fullName>
    </submittedName>
</protein>
<dbReference type="Pfam" id="PF13462">
    <property type="entry name" value="Thioredoxin_4"/>
    <property type="match status" value="1"/>
</dbReference>
<dbReference type="SUPFAM" id="SSF52833">
    <property type="entry name" value="Thioredoxin-like"/>
    <property type="match status" value="1"/>
</dbReference>
<dbReference type="InterPro" id="IPR012336">
    <property type="entry name" value="Thioredoxin-like_fold"/>
</dbReference>
<dbReference type="CDD" id="cd02972">
    <property type="entry name" value="DsbA_family"/>
    <property type="match status" value="1"/>
</dbReference>
<dbReference type="PANTHER" id="PTHR35272">
    <property type="entry name" value="THIOL:DISULFIDE INTERCHANGE PROTEIN DSBC-RELATED"/>
    <property type="match status" value="1"/>
</dbReference>
<keyword evidence="1" id="KW-0812">Transmembrane</keyword>
<dbReference type="OrthoDB" id="9780340at2"/>
<gene>
    <name evidence="3" type="ORF">EJA05_21445</name>
</gene>
<dbReference type="EMBL" id="CP034338">
    <property type="protein sequence ID" value="AZL70126.1"/>
    <property type="molecule type" value="Genomic_DNA"/>
</dbReference>
<organism evidence="3 4">
    <name type="scientific">Pseudomonas entomophila</name>
    <dbReference type="NCBI Taxonomy" id="312306"/>
    <lineage>
        <taxon>Bacteria</taxon>
        <taxon>Pseudomonadati</taxon>
        <taxon>Pseudomonadota</taxon>
        <taxon>Gammaproteobacteria</taxon>
        <taxon>Pseudomonadales</taxon>
        <taxon>Pseudomonadaceae</taxon>
        <taxon>Pseudomonas</taxon>
    </lineage>
</organism>
<proteinExistence type="predicted"/>
<dbReference type="InterPro" id="IPR036249">
    <property type="entry name" value="Thioredoxin-like_sf"/>
</dbReference>
<evidence type="ECO:0000313" key="3">
    <source>
        <dbReference type="EMBL" id="AZL70126.1"/>
    </source>
</evidence>
<feature type="transmembrane region" description="Helical" evidence="1">
    <location>
        <begin position="7"/>
        <end position="26"/>
    </location>
</feature>
<dbReference type="Gene3D" id="3.40.30.10">
    <property type="entry name" value="Glutaredoxin"/>
    <property type="match status" value="1"/>
</dbReference>
<dbReference type="AlphaFoldDB" id="A0A3Q8U3Z3"/>
<evidence type="ECO:0000256" key="1">
    <source>
        <dbReference type="SAM" id="Phobius"/>
    </source>
</evidence>
<evidence type="ECO:0000259" key="2">
    <source>
        <dbReference type="Pfam" id="PF13462"/>
    </source>
</evidence>
<keyword evidence="1" id="KW-1133">Transmembrane helix</keyword>